<dbReference type="PANTHER" id="PTHR46759">
    <property type="entry name" value="LEUCINE-RICH REPEAT-CONTAINING PROTEIN 72"/>
    <property type="match status" value="1"/>
</dbReference>
<accession>A0ABR2KUJ0</accession>
<evidence type="ECO:0000313" key="3">
    <source>
        <dbReference type="EMBL" id="KAK8894426.1"/>
    </source>
</evidence>
<dbReference type="Proteomes" id="UP001470230">
    <property type="component" value="Unassembled WGS sequence"/>
</dbReference>
<dbReference type="InterPro" id="IPR042655">
    <property type="entry name" value="LRC72"/>
</dbReference>
<protein>
    <recommendedName>
        <fullName evidence="5">Leucine Rich Repeat family protein</fullName>
    </recommendedName>
</protein>
<gene>
    <name evidence="3" type="ORF">M9Y10_022860</name>
</gene>
<evidence type="ECO:0000313" key="4">
    <source>
        <dbReference type="Proteomes" id="UP001470230"/>
    </source>
</evidence>
<evidence type="ECO:0000256" key="2">
    <source>
        <dbReference type="ARBA" id="ARBA00022737"/>
    </source>
</evidence>
<comment type="caution">
    <text evidence="3">The sequence shown here is derived from an EMBL/GenBank/DDBJ whole genome shotgun (WGS) entry which is preliminary data.</text>
</comment>
<dbReference type="PANTHER" id="PTHR46759:SF1">
    <property type="entry name" value="LEUCINE-RICH REPEAT-CONTAINING PROTEIN 72"/>
    <property type="match status" value="1"/>
</dbReference>
<sequence length="300" mass="35010">MFRLHQGPFIDIIKETRSKPGDTEEIVIGKHKISEIKEGDLYPFPNLQYLYVPFNNLTRLDHLERNIRLKFIDARYNQITDFDLSHQMFLEELYLSGNNIQNLDAVMGKLSHIKNLHVLDLRGNPLTLEKNYKQLAVITFPELQILDGHEITQLDHMKYSHQINPNTNTSRLSLTTSRRKNTTILQCLKERPLSSADLIVQRRVSHIKKERELKREKELLDQTAVARKRKEDFEAAAKIKTAPMPEELDFLGKAERIAAEKKPVVKKVKKPHTRIYFKKPSPQGQRIRSIGSRLFEEIDI</sequence>
<dbReference type="InterPro" id="IPR001611">
    <property type="entry name" value="Leu-rich_rpt"/>
</dbReference>
<dbReference type="InterPro" id="IPR032675">
    <property type="entry name" value="LRR_dom_sf"/>
</dbReference>
<dbReference type="PROSITE" id="PS51450">
    <property type="entry name" value="LRR"/>
    <property type="match status" value="1"/>
</dbReference>
<dbReference type="SUPFAM" id="SSF52058">
    <property type="entry name" value="L domain-like"/>
    <property type="match status" value="1"/>
</dbReference>
<evidence type="ECO:0000256" key="1">
    <source>
        <dbReference type="ARBA" id="ARBA00022614"/>
    </source>
</evidence>
<keyword evidence="2" id="KW-0677">Repeat</keyword>
<name>A0ABR2KUJ0_9EUKA</name>
<dbReference type="EMBL" id="JAPFFF010000003">
    <property type="protein sequence ID" value="KAK8894426.1"/>
    <property type="molecule type" value="Genomic_DNA"/>
</dbReference>
<keyword evidence="4" id="KW-1185">Reference proteome</keyword>
<proteinExistence type="predicted"/>
<keyword evidence="1" id="KW-0433">Leucine-rich repeat</keyword>
<organism evidence="3 4">
    <name type="scientific">Tritrichomonas musculus</name>
    <dbReference type="NCBI Taxonomy" id="1915356"/>
    <lineage>
        <taxon>Eukaryota</taxon>
        <taxon>Metamonada</taxon>
        <taxon>Parabasalia</taxon>
        <taxon>Tritrichomonadida</taxon>
        <taxon>Tritrichomonadidae</taxon>
        <taxon>Tritrichomonas</taxon>
    </lineage>
</organism>
<dbReference type="Gene3D" id="3.80.10.10">
    <property type="entry name" value="Ribonuclease Inhibitor"/>
    <property type="match status" value="1"/>
</dbReference>
<evidence type="ECO:0008006" key="5">
    <source>
        <dbReference type="Google" id="ProtNLM"/>
    </source>
</evidence>
<reference evidence="3 4" key="1">
    <citation type="submission" date="2024-04" db="EMBL/GenBank/DDBJ databases">
        <title>Tritrichomonas musculus Genome.</title>
        <authorList>
            <person name="Alves-Ferreira E."/>
            <person name="Grigg M."/>
            <person name="Lorenzi H."/>
            <person name="Galac M."/>
        </authorList>
    </citation>
    <scope>NUCLEOTIDE SEQUENCE [LARGE SCALE GENOMIC DNA]</scope>
    <source>
        <strain evidence="3 4">EAF2021</strain>
    </source>
</reference>
<dbReference type="InterPro" id="IPR025875">
    <property type="entry name" value="Leu-rich_rpt_4"/>
</dbReference>
<dbReference type="Pfam" id="PF12799">
    <property type="entry name" value="LRR_4"/>
    <property type="match status" value="1"/>
</dbReference>